<protein>
    <submittedName>
        <fullName evidence="2">ROK family protein</fullName>
    </submittedName>
</protein>
<organism evidence="2 3">
    <name type="scientific">Actinokineospora xionganensis</name>
    <dbReference type="NCBI Taxonomy" id="2684470"/>
    <lineage>
        <taxon>Bacteria</taxon>
        <taxon>Bacillati</taxon>
        <taxon>Actinomycetota</taxon>
        <taxon>Actinomycetes</taxon>
        <taxon>Pseudonocardiales</taxon>
        <taxon>Pseudonocardiaceae</taxon>
        <taxon>Actinokineospora</taxon>
    </lineage>
</organism>
<comment type="caution">
    <text evidence="2">The sequence shown here is derived from an EMBL/GenBank/DDBJ whole genome shotgun (WGS) entry which is preliminary data.</text>
</comment>
<dbReference type="PANTHER" id="PTHR18964:SF169">
    <property type="entry name" value="N-ACETYLMANNOSAMINE KINASE"/>
    <property type="match status" value="1"/>
</dbReference>
<gene>
    <name evidence="2" type="ORF">GPZ80_18365</name>
</gene>
<dbReference type="Gene3D" id="3.30.420.40">
    <property type="match status" value="2"/>
</dbReference>
<reference evidence="2 3" key="1">
    <citation type="submission" date="2020-06" db="EMBL/GenBank/DDBJ databases">
        <title>Actinokineospora xiongansis sp. nov., isolated from soil of Baiyangdian.</title>
        <authorList>
            <person name="Zhang X."/>
        </authorList>
    </citation>
    <scope>NUCLEOTIDE SEQUENCE [LARGE SCALE GENOMIC DNA]</scope>
    <source>
        <strain evidence="2 3">HBU206404</strain>
    </source>
</reference>
<evidence type="ECO:0000313" key="3">
    <source>
        <dbReference type="Proteomes" id="UP000734823"/>
    </source>
</evidence>
<dbReference type="InterPro" id="IPR000600">
    <property type="entry name" value="ROK"/>
</dbReference>
<dbReference type="InterPro" id="IPR043129">
    <property type="entry name" value="ATPase_NBD"/>
</dbReference>
<proteinExistence type="inferred from homology"/>
<dbReference type="Pfam" id="PF00480">
    <property type="entry name" value="ROK"/>
    <property type="match status" value="1"/>
</dbReference>
<evidence type="ECO:0000313" key="2">
    <source>
        <dbReference type="EMBL" id="MBC6449135.1"/>
    </source>
</evidence>
<name>A0ABR7L8W5_9PSEU</name>
<dbReference type="EMBL" id="JABVED010000010">
    <property type="protein sequence ID" value="MBC6449135.1"/>
    <property type="molecule type" value="Genomic_DNA"/>
</dbReference>
<dbReference type="SUPFAM" id="SSF53067">
    <property type="entry name" value="Actin-like ATPase domain"/>
    <property type="match status" value="1"/>
</dbReference>
<accession>A0ABR7L8W5</accession>
<dbReference type="PANTHER" id="PTHR18964">
    <property type="entry name" value="ROK (REPRESSOR, ORF, KINASE) FAMILY"/>
    <property type="match status" value="1"/>
</dbReference>
<dbReference type="InterPro" id="IPR049874">
    <property type="entry name" value="ROK_cs"/>
</dbReference>
<comment type="similarity">
    <text evidence="1">Belongs to the ROK (NagC/XylR) family.</text>
</comment>
<evidence type="ECO:0000256" key="1">
    <source>
        <dbReference type="ARBA" id="ARBA00006479"/>
    </source>
</evidence>
<dbReference type="PROSITE" id="PS01125">
    <property type="entry name" value="ROK"/>
    <property type="match status" value="1"/>
</dbReference>
<keyword evidence="3" id="KW-1185">Reference proteome</keyword>
<dbReference type="Proteomes" id="UP000734823">
    <property type="component" value="Unassembled WGS sequence"/>
</dbReference>
<sequence>MSAETRRRHTSRVAYLGIDVGGTKIAAGIVSGEGEVLDRVQVPTPDGDADLVFAAIEECVRQLDTDVDAVGVASAGPLDLRAGTASPVNIPEWRGFPLRDRVRQLFPDTDVVLANDGLCMALGEHWVGAGRGTDDLIGLVVSTGVGGGLVLGGRAYPGRTGNAGHIGHTAVDEEPDCPCGGVGCVEVRASGPNLVTWARSQGWNAPDGADAKALADAATAGDKIAMAAFERSGQAVGMAIAATAVMFDLELAVVGGGVAQAGELLFAPIRSAVARHAKLTYVSDLRVVSAELGKDAGIVGAASLVARPATMPSPPE</sequence>